<accession>A0A644Y9I0</accession>
<evidence type="ECO:0000313" key="1">
    <source>
        <dbReference type="EMBL" id="MPM24571.1"/>
    </source>
</evidence>
<organism evidence="1">
    <name type="scientific">bioreactor metagenome</name>
    <dbReference type="NCBI Taxonomy" id="1076179"/>
    <lineage>
        <taxon>unclassified sequences</taxon>
        <taxon>metagenomes</taxon>
        <taxon>ecological metagenomes</taxon>
    </lineage>
</organism>
<gene>
    <name evidence="1" type="ORF">SDC9_71054</name>
</gene>
<protein>
    <submittedName>
        <fullName evidence="1">Uncharacterized protein</fullName>
    </submittedName>
</protein>
<dbReference type="EMBL" id="VSSQ01004293">
    <property type="protein sequence ID" value="MPM24571.1"/>
    <property type="molecule type" value="Genomic_DNA"/>
</dbReference>
<name>A0A644Y9I0_9ZZZZ</name>
<reference evidence="1" key="1">
    <citation type="submission" date="2019-08" db="EMBL/GenBank/DDBJ databases">
        <authorList>
            <person name="Kucharzyk K."/>
            <person name="Murdoch R.W."/>
            <person name="Higgins S."/>
            <person name="Loffler F."/>
        </authorList>
    </citation>
    <scope>NUCLEOTIDE SEQUENCE</scope>
</reference>
<dbReference type="AlphaFoldDB" id="A0A644Y9I0"/>
<proteinExistence type="predicted"/>
<sequence length="222" mass="25026">MVRVTVIDHLVQFIGRFAVVRLAVQQLIDDDVLRRKQQDDTRFLSVTARPSSFLVIAFDVFGHVVVVNGPHIAFVDSHPESIRCDHDRFAVEQEIILVPLALVFRQPGMVQRHSKAFLFQFLLDRFHIFSGRTIDDARFLRVEVLHEKLELIGGLFHAEGQIAAVKSRHQAERLLQAQLDHNIVLDRFGGSCGEGCNPWTSAKNIVQSGHTLVGRPEIAAPL</sequence>
<comment type="caution">
    <text evidence="1">The sequence shown here is derived from an EMBL/GenBank/DDBJ whole genome shotgun (WGS) entry which is preliminary data.</text>
</comment>